<dbReference type="InterPro" id="IPR029052">
    <property type="entry name" value="Metallo-depent_PP-like"/>
</dbReference>
<dbReference type="PANTHER" id="PTHR11575">
    <property type="entry name" value="5'-NUCLEOTIDASE-RELATED"/>
    <property type="match status" value="1"/>
</dbReference>
<dbReference type="GO" id="GO:0030288">
    <property type="term" value="C:outer membrane-bounded periplasmic space"/>
    <property type="evidence" value="ECO:0007669"/>
    <property type="project" value="TreeGrafter"/>
</dbReference>
<dbReference type="Proteomes" id="UP000199239">
    <property type="component" value="Unassembled WGS sequence"/>
</dbReference>
<feature type="domain" description="5'-Nucleotidase C-terminal" evidence="4">
    <location>
        <begin position="390"/>
        <end position="509"/>
    </location>
</feature>
<dbReference type="Gene3D" id="3.60.21.10">
    <property type="match status" value="1"/>
</dbReference>
<keyword evidence="1" id="KW-0732">Signal</keyword>
<dbReference type="GO" id="GO:0016787">
    <property type="term" value="F:hydrolase activity"/>
    <property type="evidence" value="ECO:0007669"/>
    <property type="project" value="UniProtKB-KW"/>
</dbReference>
<dbReference type="EMBL" id="FPAJ01000007">
    <property type="protein sequence ID" value="SFT13314.1"/>
    <property type="molecule type" value="Genomic_DNA"/>
</dbReference>
<accession>A0A1I6VIP4</accession>
<feature type="domain" description="Calcineurin-like phosphoesterase" evidence="3">
    <location>
        <begin position="8"/>
        <end position="244"/>
    </location>
</feature>
<dbReference type="AlphaFoldDB" id="A0A1I6VIP4"/>
<keyword evidence="6" id="KW-1185">Reference proteome</keyword>
<evidence type="ECO:0000259" key="3">
    <source>
        <dbReference type="Pfam" id="PF00149"/>
    </source>
</evidence>
<dbReference type="Gene3D" id="3.90.780.10">
    <property type="entry name" value="5'-Nucleotidase, C-terminal domain"/>
    <property type="match status" value="1"/>
</dbReference>
<gene>
    <name evidence="5" type="ORF">SAMN04488040_3327</name>
</gene>
<sequence length="593" mass="63436">MTHVTAKLRILATTDLHMNLLGFDYAFDAPHSKNGLAGLSTMVADARADAQSQGRLTVLLDNGDFLQGTALADWQSTSGDASKHPIISAFNTMGYDAIGLGNHDLDYGTDYLAEVVEHLDASVVSTNLSAGAVAGVHPYALLETDIQTSQGTAPLTIGILSALPQETAIWNASQLPKSARIQPPLASLATAAKKLRKEGAELIIALAHMGIIPSETQTITGDSGAAALAQLPDIDVVIAGHTHQRYPLAPITGTSPVTASPLVMPGNSASDLGVIDLDLVRMPNKGWHIGKHTSALWPNTGNVIPDPAIIDQSTQAHQATRAYLAEPVAEIGYDLHSYFGMVHPASTLALAARSKAIEVRKGLAGSGYDHLPILATATTRTVGEKSGPTNYIHIPQGPVLRRHLANFAPATNRICALQITGSMLHNWLEHSARVYNQLSPDMPDQQLRDERSPSFIFDTIYGLDYVIDPSRSVGDRIRSLMHAGTVVTPDQQFIIATNQFRAAGGGGYTDLNLPAPLFQSDLTPVQAIVQALQSDDLTEWMTIKSWQLNCGGTFKAVFESSPIAARYFSEIDALCPEILGQTETGFDRIQITL</sequence>
<proteinExistence type="inferred from homology"/>
<dbReference type="SUPFAM" id="SSF55816">
    <property type="entry name" value="5'-nucleotidase (syn. UDP-sugar hydrolase), C-terminal domain"/>
    <property type="match status" value="1"/>
</dbReference>
<dbReference type="OrthoDB" id="9803927at2"/>
<dbReference type="InterPro" id="IPR036907">
    <property type="entry name" value="5'-Nucleotdase_C_sf"/>
</dbReference>
<dbReference type="InterPro" id="IPR004843">
    <property type="entry name" value="Calcineurin-like_PHP"/>
</dbReference>
<dbReference type="RefSeq" id="WP_139226519.1">
    <property type="nucleotide sequence ID" value="NZ_FPAJ01000007.1"/>
</dbReference>
<dbReference type="GO" id="GO:0000166">
    <property type="term" value="F:nucleotide binding"/>
    <property type="evidence" value="ECO:0007669"/>
    <property type="project" value="UniProtKB-KW"/>
</dbReference>
<dbReference type="Pfam" id="PF02872">
    <property type="entry name" value="5_nucleotid_C"/>
    <property type="match status" value="1"/>
</dbReference>
<protein>
    <submittedName>
        <fullName evidence="5">2',3'-cyclic-nucleotide 2'-phosphodiesterase / 3'-nucleotidase</fullName>
    </submittedName>
</protein>
<dbReference type="PANTHER" id="PTHR11575:SF6">
    <property type="entry name" value="2',3'-CYCLIC-NUCLEOTIDE 2'-PHOSPHODIESTERASE_3'-NUCLEOTIDASE"/>
    <property type="match status" value="1"/>
</dbReference>
<evidence type="ECO:0000256" key="1">
    <source>
        <dbReference type="ARBA" id="ARBA00022729"/>
    </source>
</evidence>
<dbReference type="SUPFAM" id="SSF56300">
    <property type="entry name" value="Metallo-dependent phosphatases"/>
    <property type="match status" value="1"/>
</dbReference>
<dbReference type="Pfam" id="PF00149">
    <property type="entry name" value="Metallophos"/>
    <property type="match status" value="1"/>
</dbReference>
<keyword evidence="2" id="KW-0378">Hydrolase</keyword>
<keyword evidence="2" id="KW-0547">Nucleotide-binding</keyword>
<name>A0A1I6VIP4_9RHOB</name>
<evidence type="ECO:0000259" key="4">
    <source>
        <dbReference type="Pfam" id="PF02872"/>
    </source>
</evidence>
<evidence type="ECO:0000313" key="6">
    <source>
        <dbReference type="Proteomes" id="UP000199239"/>
    </source>
</evidence>
<evidence type="ECO:0000256" key="2">
    <source>
        <dbReference type="RuleBase" id="RU362119"/>
    </source>
</evidence>
<dbReference type="GO" id="GO:0009166">
    <property type="term" value="P:nucleotide catabolic process"/>
    <property type="evidence" value="ECO:0007669"/>
    <property type="project" value="InterPro"/>
</dbReference>
<evidence type="ECO:0000313" key="5">
    <source>
        <dbReference type="EMBL" id="SFT13314.1"/>
    </source>
</evidence>
<reference evidence="6" key="1">
    <citation type="submission" date="2016-10" db="EMBL/GenBank/DDBJ databases">
        <authorList>
            <person name="Varghese N."/>
            <person name="Submissions S."/>
        </authorList>
    </citation>
    <scope>NUCLEOTIDE SEQUENCE [LARGE SCALE GENOMIC DNA]</scope>
    <source>
        <strain evidence="6">DSM 23422</strain>
    </source>
</reference>
<dbReference type="InterPro" id="IPR008334">
    <property type="entry name" value="5'-Nucleotdase_C"/>
</dbReference>
<organism evidence="5 6">
    <name type="scientific">Sulfitobacter marinus</name>
    <dbReference type="NCBI Taxonomy" id="394264"/>
    <lineage>
        <taxon>Bacteria</taxon>
        <taxon>Pseudomonadati</taxon>
        <taxon>Pseudomonadota</taxon>
        <taxon>Alphaproteobacteria</taxon>
        <taxon>Rhodobacterales</taxon>
        <taxon>Roseobacteraceae</taxon>
        <taxon>Sulfitobacter</taxon>
    </lineage>
</organism>
<comment type="similarity">
    <text evidence="2">Belongs to the 5'-nucleotidase family.</text>
</comment>
<dbReference type="STRING" id="394264.SAMN04488040_3327"/>
<dbReference type="PRINTS" id="PR01607">
    <property type="entry name" value="APYRASEFAMLY"/>
</dbReference>
<dbReference type="InterPro" id="IPR006179">
    <property type="entry name" value="5_nucleotidase/apyrase"/>
</dbReference>